<feature type="chain" id="PRO_5039903656" evidence="1">
    <location>
        <begin position="21"/>
        <end position="249"/>
    </location>
</feature>
<reference evidence="2" key="2">
    <citation type="submission" date="2021-04" db="EMBL/GenBank/DDBJ databases">
        <authorList>
            <person name="Podell S."/>
        </authorList>
    </citation>
    <scope>NUCLEOTIDE SEQUENCE</scope>
    <source>
        <strain evidence="2">Hildebrandi</strain>
    </source>
</reference>
<dbReference type="HAMAP" id="MF_00023">
    <property type="entry name" value="SmpB"/>
    <property type="match status" value="1"/>
</dbReference>
<evidence type="ECO:0000313" key="3">
    <source>
        <dbReference type="Proteomes" id="UP000693970"/>
    </source>
</evidence>
<proteinExistence type="inferred from homology"/>
<dbReference type="GO" id="GO:0003723">
    <property type="term" value="F:RNA binding"/>
    <property type="evidence" value="ECO:0007669"/>
    <property type="project" value="InterPro"/>
</dbReference>
<name>A0A9K3KHT3_9STRA</name>
<dbReference type="InterPro" id="IPR000037">
    <property type="entry name" value="SsrA-bd_prot"/>
</dbReference>
<evidence type="ECO:0000313" key="2">
    <source>
        <dbReference type="EMBL" id="KAG7343940.1"/>
    </source>
</evidence>
<dbReference type="PROSITE" id="PS01317">
    <property type="entry name" value="SSRP"/>
    <property type="match status" value="1"/>
</dbReference>
<accession>A0A9K3KHT3</accession>
<organism evidence="2 3">
    <name type="scientific">Nitzschia inconspicua</name>
    <dbReference type="NCBI Taxonomy" id="303405"/>
    <lineage>
        <taxon>Eukaryota</taxon>
        <taxon>Sar</taxon>
        <taxon>Stramenopiles</taxon>
        <taxon>Ochrophyta</taxon>
        <taxon>Bacillariophyta</taxon>
        <taxon>Bacillariophyceae</taxon>
        <taxon>Bacillariophycidae</taxon>
        <taxon>Bacillariales</taxon>
        <taxon>Bacillariaceae</taxon>
        <taxon>Nitzschia</taxon>
    </lineage>
</organism>
<dbReference type="EMBL" id="JAGRRH010000023">
    <property type="protein sequence ID" value="KAG7343940.1"/>
    <property type="molecule type" value="Genomic_DNA"/>
</dbReference>
<dbReference type="PANTHER" id="PTHR30308:SF2">
    <property type="entry name" value="SSRA-BINDING PROTEIN"/>
    <property type="match status" value="1"/>
</dbReference>
<dbReference type="GO" id="GO:0070930">
    <property type="term" value="P:trans-translation-dependent protein tagging"/>
    <property type="evidence" value="ECO:0007669"/>
    <property type="project" value="TreeGrafter"/>
</dbReference>
<evidence type="ECO:0000256" key="1">
    <source>
        <dbReference type="SAM" id="SignalP"/>
    </source>
</evidence>
<dbReference type="PANTHER" id="PTHR30308">
    <property type="entry name" value="TMRNA-BINDING COMPONENT OF TRANS-TRANSLATION TAGGING COMPLEX"/>
    <property type="match status" value="1"/>
</dbReference>
<dbReference type="Pfam" id="PF01668">
    <property type="entry name" value="SmpB"/>
    <property type="match status" value="1"/>
</dbReference>
<dbReference type="GO" id="GO:0005829">
    <property type="term" value="C:cytosol"/>
    <property type="evidence" value="ECO:0007669"/>
    <property type="project" value="TreeGrafter"/>
</dbReference>
<comment type="caution">
    <text evidence="2">The sequence shown here is derived from an EMBL/GenBank/DDBJ whole genome shotgun (WGS) entry which is preliminary data.</text>
</comment>
<keyword evidence="1" id="KW-0732">Signal</keyword>
<dbReference type="NCBIfam" id="NF003843">
    <property type="entry name" value="PRK05422.1"/>
    <property type="match status" value="1"/>
</dbReference>
<dbReference type="Proteomes" id="UP000693970">
    <property type="component" value="Unassembled WGS sequence"/>
</dbReference>
<reference evidence="2" key="1">
    <citation type="journal article" date="2021" name="Sci. Rep.">
        <title>Diploid genomic architecture of Nitzschia inconspicua, an elite biomass production diatom.</title>
        <authorList>
            <person name="Oliver A."/>
            <person name="Podell S."/>
            <person name="Pinowska A."/>
            <person name="Traller J.C."/>
            <person name="Smith S.R."/>
            <person name="McClure R."/>
            <person name="Beliaev A."/>
            <person name="Bohutskyi P."/>
            <person name="Hill E.A."/>
            <person name="Rabines A."/>
            <person name="Zheng H."/>
            <person name="Allen L.Z."/>
            <person name="Kuo A."/>
            <person name="Grigoriev I.V."/>
            <person name="Allen A.E."/>
            <person name="Hazlebeck D."/>
            <person name="Allen E.E."/>
        </authorList>
    </citation>
    <scope>NUCLEOTIDE SEQUENCE</scope>
    <source>
        <strain evidence="2">Hildebrandi</strain>
    </source>
</reference>
<dbReference type="AlphaFoldDB" id="A0A9K3KHT3"/>
<sequence length="249" mass="28425">MRRWTIFFSASVLMLHPALSFLSVTTTTTKASNHSWRSSIAEPSTANLSVNNSLRRMMITTSSDTIPSSFLSSSFSFSSSRTRLYAKSGTKKKKPKDGTICVNRRARFQYEIIETLQAGISLKGTEVKSIRDGKMNLQDSFVKIDKNGRSASLMNCHIGKHTMSGAYFQHDERRIRPLLIHKSEARKWLQRTEQAGMTIVPLKAYFNEDNRIKLQLGLARGKNMRDKRATIQERDAKRESSRIIKNFRI</sequence>
<dbReference type="InterPro" id="IPR020081">
    <property type="entry name" value="SsrA-bd_prot_CS"/>
</dbReference>
<protein>
    <submittedName>
        <fullName evidence="2">SsrA-binding protein</fullName>
    </submittedName>
</protein>
<gene>
    <name evidence="2" type="ORF">IV203_021948</name>
</gene>
<feature type="signal peptide" evidence="1">
    <location>
        <begin position="1"/>
        <end position="20"/>
    </location>
</feature>
<dbReference type="NCBIfam" id="TIGR00086">
    <property type="entry name" value="smpB"/>
    <property type="match status" value="1"/>
</dbReference>
<dbReference type="OrthoDB" id="4717at2759"/>
<keyword evidence="3" id="KW-1185">Reference proteome</keyword>